<gene>
    <name evidence="11" type="ORF">NAV_LOCUS5519</name>
</gene>
<dbReference type="GO" id="GO:0030659">
    <property type="term" value="C:cytoplasmic vesicle membrane"/>
    <property type="evidence" value="ECO:0007669"/>
    <property type="project" value="TreeGrafter"/>
</dbReference>
<dbReference type="GO" id="GO:0005886">
    <property type="term" value="C:plasma membrane"/>
    <property type="evidence" value="ECO:0007669"/>
    <property type="project" value="TreeGrafter"/>
</dbReference>
<accession>A0A498SEQ4</accession>
<feature type="transmembrane region" description="Helical" evidence="8">
    <location>
        <begin position="1029"/>
        <end position="1047"/>
    </location>
</feature>
<comment type="subcellular location">
    <subcellularLocation>
        <location evidence="1">Membrane</location>
        <topology evidence="1">Multi-pass membrane protein</topology>
    </subcellularLocation>
</comment>
<evidence type="ECO:0000256" key="5">
    <source>
        <dbReference type="ARBA" id="ARBA00023136"/>
    </source>
</evidence>
<keyword evidence="9" id="KW-0732">Signal</keyword>
<dbReference type="Pfam" id="PF02460">
    <property type="entry name" value="Patched"/>
    <property type="match status" value="1"/>
</dbReference>
<organism evidence="11 12">
    <name type="scientific">Acanthocheilonema viteae</name>
    <name type="common">Filarial nematode worm</name>
    <name type="synonym">Dipetalonema viteae</name>
    <dbReference type="NCBI Taxonomy" id="6277"/>
    <lineage>
        <taxon>Eukaryota</taxon>
        <taxon>Metazoa</taxon>
        <taxon>Ecdysozoa</taxon>
        <taxon>Nematoda</taxon>
        <taxon>Chromadorea</taxon>
        <taxon>Rhabditida</taxon>
        <taxon>Spirurina</taxon>
        <taxon>Spiruromorpha</taxon>
        <taxon>Filarioidea</taxon>
        <taxon>Onchocercidae</taxon>
        <taxon>Acanthocheilonema</taxon>
    </lineage>
</organism>
<evidence type="ECO:0000256" key="7">
    <source>
        <dbReference type="SAM" id="MobiDB-lite"/>
    </source>
</evidence>
<feature type="transmembrane region" description="Helical" evidence="8">
    <location>
        <begin position="860"/>
        <end position="880"/>
    </location>
</feature>
<feature type="region of interest" description="Disordered" evidence="7">
    <location>
        <begin position="33"/>
        <end position="84"/>
    </location>
</feature>
<feature type="transmembrane region" description="Helical" evidence="8">
    <location>
        <begin position="834"/>
        <end position="853"/>
    </location>
</feature>
<feature type="transmembrane region" description="Helical" evidence="8">
    <location>
        <begin position="1059"/>
        <end position="1081"/>
    </location>
</feature>
<dbReference type="PANTHER" id="PTHR10796">
    <property type="entry name" value="PATCHED-RELATED"/>
    <property type="match status" value="1"/>
</dbReference>
<feature type="transmembrane region" description="Helical" evidence="8">
    <location>
        <begin position="456"/>
        <end position="475"/>
    </location>
</feature>
<reference evidence="11 12" key="1">
    <citation type="submission" date="2018-08" db="EMBL/GenBank/DDBJ databases">
        <authorList>
            <person name="Laetsch R D."/>
            <person name="Stevens L."/>
            <person name="Kumar S."/>
            <person name="Blaxter L. M."/>
        </authorList>
    </citation>
    <scope>NUCLEOTIDE SEQUENCE [LARGE SCALE GENOMIC DNA]</scope>
</reference>
<dbReference type="PROSITE" id="PS50156">
    <property type="entry name" value="SSD"/>
    <property type="match status" value="1"/>
</dbReference>
<proteinExistence type="inferred from homology"/>
<evidence type="ECO:0000313" key="12">
    <source>
        <dbReference type="Proteomes" id="UP000276991"/>
    </source>
</evidence>
<keyword evidence="3 8" id="KW-0812">Transmembrane</keyword>
<feature type="transmembrane region" description="Helical" evidence="8">
    <location>
        <begin position="886"/>
        <end position="904"/>
    </location>
</feature>
<evidence type="ECO:0000259" key="10">
    <source>
        <dbReference type="PROSITE" id="PS50156"/>
    </source>
</evidence>
<keyword evidence="5 8" id="KW-0472">Membrane</keyword>
<dbReference type="Proteomes" id="UP000276991">
    <property type="component" value="Unassembled WGS sequence"/>
</dbReference>
<evidence type="ECO:0000256" key="6">
    <source>
        <dbReference type="ARBA" id="ARBA00023180"/>
    </source>
</evidence>
<feature type="transmembrane region" description="Helical" evidence="8">
    <location>
        <begin position="642"/>
        <end position="664"/>
    </location>
</feature>
<keyword evidence="12" id="KW-1185">Reference proteome</keyword>
<feature type="transmembrane region" description="Helical" evidence="8">
    <location>
        <begin position="487"/>
        <end position="509"/>
    </location>
</feature>
<dbReference type="Gene3D" id="1.20.1640.10">
    <property type="entry name" value="Multidrug efflux transporter AcrB transmembrane domain"/>
    <property type="match status" value="2"/>
</dbReference>
<dbReference type="AlphaFoldDB" id="A0A498SEQ4"/>
<dbReference type="PANTHER" id="PTHR10796:SF94">
    <property type="entry name" value="SSD DOMAIN-CONTAINING PROTEIN"/>
    <property type="match status" value="1"/>
</dbReference>
<feature type="transmembrane region" description="Helical" evidence="8">
    <location>
        <begin position="558"/>
        <end position="579"/>
    </location>
</feature>
<dbReference type="GO" id="GO:0018996">
    <property type="term" value="P:molting cycle, collagen and cuticulin-based cuticle"/>
    <property type="evidence" value="ECO:0007669"/>
    <property type="project" value="TreeGrafter"/>
</dbReference>
<feature type="compositionally biased region" description="Basic and acidic residues" evidence="7">
    <location>
        <begin position="133"/>
        <end position="143"/>
    </location>
</feature>
<feature type="region of interest" description="Disordered" evidence="7">
    <location>
        <begin position="101"/>
        <end position="143"/>
    </location>
</feature>
<evidence type="ECO:0000256" key="4">
    <source>
        <dbReference type="ARBA" id="ARBA00022989"/>
    </source>
</evidence>
<dbReference type="GO" id="GO:0006897">
    <property type="term" value="P:endocytosis"/>
    <property type="evidence" value="ECO:0007669"/>
    <property type="project" value="TreeGrafter"/>
</dbReference>
<dbReference type="InterPro" id="IPR003392">
    <property type="entry name" value="PTHD_SSD"/>
</dbReference>
<dbReference type="EMBL" id="UPTC01000972">
    <property type="protein sequence ID" value="VBB30728.1"/>
    <property type="molecule type" value="Genomic_DNA"/>
</dbReference>
<evidence type="ECO:0000313" key="11">
    <source>
        <dbReference type="EMBL" id="VBB30728.1"/>
    </source>
</evidence>
<dbReference type="InterPro" id="IPR000731">
    <property type="entry name" value="SSD"/>
</dbReference>
<evidence type="ECO:0000256" key="9">
    <source>
        <dbReference type="SAM" id="SignalP"/>
    </source>
</evidence>
<feature type="domain" description="SSD" evidence="10">
    <location>
        <begin position="455"/>
        <end position="612"/>
    </location>
</feature>
<feature type="compositionally biased region" description="Basic and acidic residues" evidence="7">
    <location>
        <begin position="101"/>
        <end position="126"/>
    </location>
</feature>
<evidence type="ECO:0000256" key="1">
    <source>
        <dbReference type="ARBA" id="ARBA00004141"/>
    </source>
</evidence>
<evidence type="ECO:0000256" key="8">
    <source>
        <dbReference type="SAM" id="Phobius"/>
    </source>
</evidence>
<comment type="similarity">
    <text evidence="2">Belongs to the patched family.</text>
</comment>
<protein>
    <recommendedName>
        <fullName evidence="10">SSD domain-containing protein</fullName>
    </recommendedName>
</protein>
<keyword evidence="6" id="KW-0325">Glycoprotein</keyword>
<evidence type="ECO:0000256" key="2">
    <source>
        <dbReference type="ARBA" id="ARBA00005585"/>
    </source>
</evidence>
<feature type="region of interest" description="Disordered" evidence="7">
    <location>
        <begin position="191"/>
        <end position="212"/>
    </location>
</feature>
<dbReference type="InterPro" id="IPR051697">
    <property type="entry name" value="Patched_domain-protein"/>
</dbReference>
<evidence type="ECO:0000256" key="3">
    <source>
        <dbReference type="ARBA" id="ARBA00022692"/>
    </source>
</evidence>
<dbReference type="OrthoDB" id="5800289at2759"/>
<dbReference type="SUPFAM" id="SSF82866">
    <property type="entry name" value="Multidrug efflux transporter AcrB transmembrane domain"/>
    <property type="match status" value="2"/>
</dbReference>
<feature type="transmembrane region" description="Helical" evidence="8">
    <location>
        <begin position="599"/>
        <end position="621"/>
    </location>
</feature>
<feature type="chain" id="PRO_5019829517" description="SSD domain-containing protein" evidence="9">
    <location>
        <begin position="27"/>
        <end position="1094"/>
    </location>
</feature>
<feature type="transmembrane region" description="Helical" evidence="8">
    <location>
        <begin position="515"/>
        <end position="537"/>
    </location>
</feature>
<name>A0A498SEQ4_ACAVI</name>
<sequence>MTTRRLQMMFFVAVVLICLALNDIQAMRIKRDDAGQEDHRNETDVNHDKHQEHGHEHQNDSNHEHHNCSGSHESHSKEHHDEDHHHEKKIHYYCKCHSHHDNDTESHEHEHEHTHKNDTEIHGDNYHHHKGTHEHLGNRSDSSEHNHDCQCHCQCPKHKGSYDKEQEDKEHKKKGSGEHCHCFCHHHGDEEQMESDQKEQHDKDQHVNEDSKEHKIKFQAKLEIIVTNLPMTLFCFSEESEEKEHKEEKVAVIVCTANFYAEFKNDFRTDFSTPMSKSWSEREYYRRFYNLTSDPYTIVLFGESIDGSSMLRPDKFIAMEQEAERGLRMHLVGDGFQNKTLGSYVYVSSKPFYEAISEAIKIQSNENAVLGYPTMNLYGINFTTRNVFRRYSNGFVGMLMYFFIFVDHEDVVSSIKRTEVEWSNKLKKSSESGVRFRLFGDEIVNSEIFVGSVGSLPYFFTGSFAMVIFVFLSILHYNQTFLQTVFLTLWTTFCPCLAGLTSVAIFSLLGRTLNSSMLITPFLVLAVGVDDAFLVLHKWFTSVELDLSSRLTSVLVEIGPSVTLTSVTNICAFMVGSFLSPNAIREFCYCSALALTLDWIFQILVFTPTLLKIHSYSFNVSRKSNKRRKSPLKSYCEFLMHPVTRIILLCILIPFWICSIYLALRMEENFTPQKTFRSDSFLTDSLPTLENAFMEHELFPVFVKQIPNRTTELLNIVTQVHNLDCLCPNYKTWIEEYAALYGHTNGTTEKFFENIMKYLDYNPELAKNLVLRFDSSGIATVDKLSFDLCIHGYGNWRDRAFIHEQIRKKMPEEMMVYAYDCTLFDIILTARETMLQSCVITSISMLVLCSLFIPSARATAFVLLSMISVTTGIVGGLSAWGADMDIIVTISIVMAIGLTIDYAAHINYHYFVTNAMLPPIDRMSSSLQAITYATAQMALIGECVQPGCSMLKDEYITEMKNEAIRGLQTVLPPHDFYNSHFQSLQKFLIYSSEIHFSLLEKGVNPKVKLYLLGDELVNYEIQKAALSTIFYFTIGASLMIAVVYVIIRQYGQKRNVNILLTFMTIFCPTLAGTAVFGLLSLMDLHINSMMFVSF</sequence>
<keyword evidence="4 8" id="KW-1133">Transmembrane helix</keyword>
<feature type="signal peptide" evidence="9">
    <location>
        <begin position="1"/>
        <end position="26"/>
    </location>
</feature>